<proteinExistence type="predicted"/>
<accession>A0ABQ3NUW4</accession>
<name>A0ABQ3NUW4_STRVG</name>
<organism evidence="2 3">
    <name type="scientific">Streptomyces virginiae</name>
    <name type="common">Streptomyces cinnamonensis</name>
    <dbReference type="NCBI Taxonomy" id="1961"/>
    <lineage>
        <taxon>Bacteria</taxon>
        <taxon>Bacillati</taxon>
        <taxon>Actinomycetota</taxon>
        <taxon>Actinomycetes</taxon>
        <taxon>Kitasatosporales</taxon>
        <taxon>Streptomycetaceae</taxon>
        <taxon>Streptomyces</taxon>
    </lineage>
</organism>
<gene>
    <name evidence="2" type="ORF">Scinn_60380</name>
</gene>
<comment type="caution">
    <text evidence="2">The sequence shown here is derived from an EMBL/GenBank/DDBJ whole genome shotgun (WGS) entry which is preliminary data.</text>
</comment>
<evidence type="ECO:0008006" key="4">
    <source>
        <dbReference type="Google" id="ProtNLM"/>
    </source>
</evidence>
<dbReference type="EMBL" id="BNDV01000016">
    <property type="protein sequence ID" value="GHI16575.1"/>
    <property type="molecule type" value="Genomic_DNA"/>
</dbReference>
<dbReference type="Proteomes" id="UP000660554">
    <property type="component" value="Unassembled WGS sequence"/>
</dbReference>
<keyword evidence="3" id="KW-1185">Reference proteome</keyword>
<sequence length="188" mass="20204">MGSAPLTAPAATSPTMTAVLFLVLGSSVVAAALGHVLTGLRTGATIRRDRYAAAVKLLVARIEYPYRIRRRTSDEPEVLTTLAAAGHDLQESLAETRAWIATESAVLSEVFDNCLTQLDAAFKQACADAWNAAPVTTAAGMNLGGFGMGNQQHVATAMERALAYRFGLRRLIPSWLLRRLVKRRGLLP</sequence>
<keyword evidence="1" id="KW-0472">Membrane</keyword>
<evidence type="ECO:0000313" key="3">
    <source>
        <dbReference type="Proteomes" id="UP000660554"/>
    </source>
</evidence>
<keyword evidence="1" id="KW-0812">Transmembrane</keyword>
<feature type="transmembrane region" description="Helical" evidence="1">
    <location>
        <begin position="20"/>
        <end position="40"/>
    </location>
</feature>
<keyword evidence="1" id="KW-1133">Transmembrane helix</keyword>
<reference evidence="3" key="1">
    <citation type="submission" date="2020-09" db="EMBL/GenBank/DDBJ databases">
        <title>Whole genome shotgun sequence of Streptomyces cinnamonensis NBRC 15873.</title>
        <authorList>
            <person name="Komaki H."/>
            <person name="Tamura T."/>
        </authorList>
    </citation>
    <scope>NUCLEOTIDE SEQUENCE [LARGE SCALE GENOMIC DNA]</scope>
    <source>
        <strain evidence="3">NBRC 15873</strain>
    </source>
</reference>
<evidence type="ECO:0000313" key="2">
    <source>
        <dbReference type="EMBL" id="GHI16575.1"/>
    </source>
</evidence>
<evidence type="ECO:0000256" key="1">
    <source>
        <dbReference type="SAM" id="Phobius"/>
    </source>
</evidence>
<protein>
    <recommendedName>
        <fullName evidence="4">SMODS and SLOG-associating 2TM effector domain-containing protein</fullName>
    </recommendedName>
</protein>